<sequence>MPDVRENWKVSSSHKSHAPLLHNAQPLSSSLKIFVPLTGALCCVGLFGATVGLMQDPESGQSAMAASEQTSMAQAISVAHDDSVQGFDFYWLNNRTAIEKHAIPSAMLTGDGETIRGPWPESRVLLRPSGASHAWIASWTGIPLDACPAFADGLDADHVNINGFNLNASRQNVATQIATLCQQAPVDSGSSIELTYIGDENGPAENAE</sequence>
<keyword evidence="1" id="KW-0472">Membrane</keyword>
<dbReference type="RefSeq" id="WP_289840768.1">
    <property type="nucleotide sequence ID" value="NZ_CATKSH010000003.1"/>
</dbReference>
<feature type="transmembrane region" description="Helical" evidence="1">
    <location>
        <begin position="33"/>
        <end position="54"/>
    </location>
</feature>
<name>A0AA35UV59_9PROT</name>
<gene>
    <name evidence="2" type="ORF">LMG32879_000825</name>
</gene>
<reference evidence="2" key="1">
    <citation type="submission" date="2023-03" db="EMBL/GenBank/DDBJ databases">
        <authorList>
            <person name="Cleenwerck I."/>
        </authorList>
    </citation>
    <scope>NUCLEOTIDE SEQUENCE</scope>
    <source>
        <strain evidence="2">LMG 32879</strain>
    </source>
</reference>
<evidence type="ECO:0000256" key="1">
    <source>
        <dbReference type="SAM" id="Phobius"/>
    </source>
</evidence>
<protein>
    <recommendedName>
        <fullName evidence="4">Type 4 secretion system PilS N-terminal domain-containing protein</fullName>
    </recommendedName>
</protein>
<evidence type="ECO:0000313" key="2">
    <source>
        <dbReference type="EMBL" id="CAI9119999.1"/>
    </source>
</evidence>
<accession>A0AA35UV59</accession>
<dbReference type="AlphaFoldDB" id="A0AA35UV59"/>
<keyword evidence="3" id="KW-1185">Reference proteome</keyword>
<keyword evidence="1" id="KW-0812">Transmembrane</keyword>
<dbReference type="EMBL" id="CATKSH010000003">
    <property type="protein sequence ID" value="CAI9119999.1"/>
    <property type="molecule type" value="Genomic_DNA"/>
</dbReference>
<evidence type="ECO:0000313" key="3">
    <source>
        <dbReference type="Proteomes" id="UP001176960"/>
    </source>
</evidence>
<organism evidence="2 3">
    <name type="scientific">Brytella acorum</name>
    <dbReference type="NCBI Taxonomy" id="2959299"/>
    <lineage>
        <taxon>Bacteria</taxon>
        <taxon>Pseudomonadati</taxon>
        <taxon>Pseudomonadota</taxon>
        <taxon>Alphaproteobacteria</taxon>
        <taxon>Acetobacterales</taxon>
        <taxon>Acetobacteraceae</taxon>
        <taxon>Brytella</taxon>
    </lineage>
</organism>
<keyword evidence="1" id="KW-1133">Transmembrane helix</keyword>
<proteinExistence type="predicted"/>
<dbReference type="Gene3D" id="3.30.1690.10">
    <property type="entry name" value="TcpA-like pilin"/>
    <property type="match status" value="1"/>
</dbReference>
<dbReference type="Proteomes" id="UP001176960">
    <property type="component" value="Unassembled WGS sequence"/>
</dbReference>
<comment type="caution">
    <text evidence="2">The sequence shown here is derived from an EMBL/GenBank/DDBJ whole genome shotgun (WGS) entry which is preliminary data.</text>
</comment>
<evidence type="ECO:0008006" key="4">
    <source>
        <dbReference type="Google" id="ProtNLM"/>
    </source>
</evidence>